<dbReference type="Pfam" id="PF01022">
    <property type="entry name" value="HTH_5"/>
    <property type="match status" value="1"/>
</dbReference>
<keyword evidence="1" id="KW-0805">Transcription regulation</keyword>
<evidence type="ECO:0000259" key="4">
    <source>
        <dbReference type="PROSITE" id="PS50987"/>
    </source>
</evidence>
<dbReference type="Proteomes" id="UP000029579">
    <property type="component" value="Unassembled WGS sequence"/>
</dbReference>
<dbReference type="AlphaFoldDB" id="A0A095YDJ7"/>
<keyword evidence="3" id="KW-0804">Transcription</keyword>
<dbReference type="InterPro" id="IPR001845">
    <property type="entry name" value="HTH_ArsR_DNA-bd_dom"/>
</dbReference>
<evidence type="ECO:0000256" key="2">
    <source>
        <dbReference type="ARBA" id="ARBA00023125"/>
    </source>
</evidence>
<dbReference type="InterPro" id="IPR036390">
    <property type="entry name" value="WH_DNA-bd_sf"/>
</dbReference>
<evidence type="ECO:0000256" key="3">
    <source>
        <dbReference type="ARBA" id="ARBA00023163"/>
    </source>
</evidence>
<dbReference type="RefSeq" id="WP_037326996.1">
    <property type="nucleotide sequence ID" value="NZ_JRMW01000026.1"/>
</dbReference>
<evidence type="ECO:0000256" key="1">
    <source>
        <dbReference type="ARBA" id="ARBA00023015"/>
    </source>
</evidence>
<comment type="caution">
    <text evidence="5">The sequence shown here is derived from an EMBL/GenBank/DDBJ whole genome shotgun (WGS) entry which is preliminary data.</text>
</comment>
<dbReference type="CDD" id="cd00090">
    <property type="entry name" value="HTH_ARSR"/>
    <property type="match status" value="1"/>
</dbReference>
<dbReference type="SUPFAM" id="SSF46785">
    <property type="entry name" value="Winged helix' DNA-binding domain"/>
    <property type="match status" value="1"/>
</dbReference>
<proteinExistence type="predicted"/>
<organism evidence="5 6">
    <name type="scientific">Anaerococcus lactolyticus S7-1-13</name>
    <dbReference type="NCBI Taxonomy" id="1284686"/>
    <lineage>
        <taxon>Bacteria</taxon>
        <taxon>Bacillati</taxon>
        <taxon>Bacillota</taxon>
        <taxon>Tissierellia</taxon>
        <taxon>Tissierellales</taxon>
        <taxon>Peptoniphilaceae</taxon>
        <taxon>Anaerococcus</taxon>
    </lineage>
</organism>
<feature type="domain" description="HTH arsR-type" evidence="4">
    <location>
        <begin position="297"/>
        <end position="391"/>
    </location>
</feature>
<gene>
    <name evidence="5" type="ORF">HMPREF1630_03290</name>
</gene>
<evidence type="ECO:0000313" key="5">
    <source>
        <dbReference type="EMBL" id="KGF04667.1"/>
    </source>
</evidence>
<dbReference type="PANTHER" id="PTHR33154:SF18">
    <property type="entry name" value="ARSENICAL RESISTANCE OPERON REPRESSOR"/>
    <property type="match status" value="1"/>
</dbReference>
<evidence type="ECO:0000313" key="6">
    <source>
        <dbReference type="Proteomes" id="UP000029579"/>
    </source>
</evidence>
<keyword evidence="2" id="KW-0238">DNA-binding</keyword>
<sequence>MKTNFYNFKLIEQPLLVNEAGLMVYLYTNYLAAKNKNFFSFEDSYPGFNYSQDMNLTSIDTAFYNNKAYIDFVRSVKKESLPYLEEFFHDQNEDILNLFYIFTENDGNYLPFMAGVFQNINVSSIKEFSYEIFDLVFNLAFLRYIGVDIDDPELKSTTIKEWSKKALKSDFLSLIASLPYEDKLSMALLRSFSNKKSIYDRLYPLLEKICQILENNFYKIQDEFMDHLKKIKKDDYKKVNEVIDQVGLASFLSKRDEPFNIYGLILAPNMTMIQFISEDYDDAFIKFGIYSNKEFIEKENKLKHLSQYLKILGDPTRIDILDLLKEKNYYAKELSDKLYITPATLSYHISQLHVCGFIGAYIEGRKTYYYLRKPGFEKVIEELTEFSKDIKEEDHGKES</sequence>
<reference evidence="5 6" key="1">
    <citation type="submission" date="2014-07" db="EMBL/GenBank/DDBJ databases">
        <authorList>
            <person name="McCorrison J."/>
            <person name="Sanka R."/>
            <person name="Torralba M."/>
            <person name="Gillis M."/>
            <person name="Haft D.H."/>
            <person name="Methe B."/>
            <person name="Sutton G."/>
            <person name="Nelson K.E."/>
        </authorList>
    </citation>
    <scope>NUCLEOTIDE SEQUENCE [LARGE SCALE GENOMIC DNA]</scope>
    <source>
        <strain evidence="5 6">S7-1-13</strain>
    </source>
</reference>
<accession>A0A095YDJ7</accession>
<dbReference type="PANTHER" id="PTHR33154">
    <property type="entry name" value="TRANSCRIPTIONAL REGULATOR, ARSR FAMILY"/>
    <property type="match status" value="1"/>
</dbReference>
<dbReference type="InterPro" id="IPR051081">
    <property type="entry name" value="HTH_MetalResp_TranReg"/>
</dbReference>
<dbReference type="GO" id="GO:0003700">
    <property type="term" value="F:DNA-binding transcription factor activity"/>
    <property type="evidence" value="ECO:0007669"/>
    <property type="project" value="InterPro"/>
</dbReference>
<dbReference type="PRINTS" id="PR00778">
    <property type="entry name" value="HTHARSR"/>
</dbReference>
<dbReference type="OrthoDB" id="1706794at2"/>
<name>A0A095YDJ7_9FIRM</name>
<dbReference type="PROSITE" id="PS50987">
    <property type="entry name" value="HTH_ARSR_2"/>
    <property type="match status" value="1"/>
</dbReference>
<dbReference type="Gene3D" id="1.10.10.10">
    <property type="entry name" value="Winged helix-like DNA-binding domain superfamily/Winged helix DNA-binding domain"/>
    <property type="match status" value="1"/>
</dbReference>
<protein>
    <submittedName>
        <fullName evidence="5">ArsR family transcriptional regulator</fullName>
    </submittedName>
</protein>
<dbReference type="EMBL" id="JRMW01000026">
    <property type="protein sequence ID" value="KGF04667.1"/>
    <property type="molecule type" value="Genomic_DNA"/>
</dbReference>
<dbReference type="eggNOG" id="COG0640">
    <property type="taxonomic scope" value="Bacteria"/>
</dbReference>
<dbReference type="SMART" id="SM00418">
    <property type="entry name" value="HTH_ARSR"/>
    <property type="match status" value="1"/>
</dbReference>
<dbReference type="InterPro" id="IPR011991">
    <property type="entry name" value="ArsR-like_HTH"/>
</dbReference>
<dbReference type="GO" id="GO:0003677">
    <property type="term" value="F:DNA binding"/>
    <property type="evidence" value="ECO:0007669"/>
    <property type="project" value="UniProtKB-KW"/>
</dbReference>
<dbReference type="InterPro" id="IPR036388">
    <property type="entry name" value="WH-like_DNA-bd_sf"/>
</dbReference>